<keyword evidence="2" id="KW-0732">Signal</keyword>
<organism evidence="3 4">
    <name type="scientific">Pseudallescheria apiosperma</name>
    <name type="common">Scedosporium apiospermum</name>
    <dbReference type="NCBI Taxonomy" id="563466"/>
    <lineage>
        <taxon>Eukaryota</taxon>
        <taxon>Fungi</taxon>
        <taxon>Dikarya</taxon>
        <taxon>Ascomycota</taxon>
        <taxon>Pezizomycotina</taxon>
        <taxon>Sordariomycetes</taxon>
        <taxon>Hypocreomycetidae</taxon>
        <taxon>Microascales</taxon>
        <taxon>Microascaceae</taxon>
        <taxon>Scedosporium</taxon>
    </lineage>
</organism>
<dbReference type="OrthoDB" id="1600564at2759"/>
<reference evidence="3 4" key="1">
    <citation type="journal article" date="2014" name="Genome Announc.">
        <title>Draft genome sequence of the pathogenic fungus Scedosporium apiospermum.</title>
        <authorList>
            <person name="Vandeputte P."/>
            <person name="Ghamrawi S."/>
            <person name="Rechenmann M."/>
            <person name="Iltis A."/>
            <person name="Giraud S."/>
            <person name="Fleury M."/>
            <person name="Thornton C."/>
            <person name="Delhaes L."/>
            <person name="Meyer W."/>
            <person name="Papon N."/>
            <person name="Bouchara J.P."/>
        </authorList>
    </citation>
    <scope>NUCLEOTIDE SEQUENCE [LARGE SCALE GENOMIC DNA]</scope>
    <source>
        <strain evidence="3 4">IHEM 14462</strain>
    </source>
</reference>
<proteinExistence type="predicted"/>
<comment type="caution">
    <text evidence="3">The sequence shown here is derived from an EMBL/GenBank/DDBJ whole genome shotgun (WGS) entry which is preliminary data.</text>
</comment>
<dbReference type="PANTHER" id="PTHR45648">
    <property type="entry name" value="GDSL LIPASE/ACYLHYDROLASE FAMILY PROTEIN (AFU_ORTHOLOGUE AFUA_4G14700)"/>
    <property type="match status" value="1"/>
</dbReference>
<evidence type="ECO:0000256" key="1">
    <source>
        <dbReference type="ARBA" id="ARBA00022801"/>
    </source>
</evidence>
<feature type="chain" id="PRO_5001775197" description="Acetylesterase" evidence="2">
    <location>
        <begin position="19"/>
        <end position="334"/>
    </location>
</feature>
<name>A0A084G4E2_PSEDA</name>
<dbReference type="SUPFAM" id="SSF52266">
    <property type="entry name" value="SGNH hydrolase"/>
    <property type="match status" value="1"/>
</dbReference>
<dbReference type="CDD" id="cd01846">
    <property type="entry name" value="fatty_acyltransferase_like"/>
    <property type="match status" value="1"/>
</dbReference>
<evidence type="ECO:0000313" key="4">
    <source>
        <dbReference type="Proteomes" id="UP000028545"/>
    </source>
</evidence>
<dbReference type="Pfam" id="PF00657">
    <property type="entry name" value="Lipase_GDSL"/>
    <property type="match status" value="1"/>
</dbReference>
<dbReference type="KEGG" id="sapo:SAPIO_CDS6279"/>
<dbReference type="RefSeq" id="XP_016642003.1">
    <property type="nucleotide sequence ID" value="XM_016788422.1"/>
</dbReference>
<dbReference type="PANTHER" id="PTHR45648:SF85">
    <property type="entry name" value="A, PUTATIVE (AFU_ORTHOLOGUE AFUA_2G10760)-RELATED"/>
    <property type="match status" value="1"/>
</dbReference>
<dbReference type="Gene3D" id="3.40.50.1110">
    <property type="entry name" value="SGNH hydrolase"/>
    <property type="match status" value="1"/>
</dbReference>
<dbReference type="GO" id="GO:0016788">
    <property type="term" value="F:hydrolase activity, acting on ester bonds"/>
    <property type="evidence" value="ECO:0007669"/>
    <property type="project" value="InterPro"/>
</dbReference>
<dbReference type="VEuPathDB" id="FungiDB:SAPIO_CDS6279"/>
<feature type="signal peptide" evidence="2">
    <location>
        <begin position="1"/>
        <end position="18"/>
    </location>
</feature>
<dbReference type="InterPro" id="IPR001087">
    <property type="entry name" value="GDSL"/>
</dbReference>
<gene>
    <name evidence="3" type="ORF">SAPIO_CDS6279</name>
</gene>
<keyword evidence="1" id="KW-0378">Hydrolase</keyword>
<dbReference type="InterPro" id="IPR051058">
    <property type="entry name" value="GDSL_Est/Lipase"/>
</dbReference>
<dbReference type="AlphaFoldDB" id="A0A084G4E2"/>
<evidence type="ECO:0000256" key="2">
    <source>
        <dbReference type="SAM" id="SignalP"/>
    </source>
</evidence>
<dbReference type="HOGENOM" id="CLU_015101_4_2_1"/>
<evidence type="ECO:0008006" key="5">
    <source>
        <dbReference type="Google" id="ProtNLM"/>
    </source>
</evidence>
<evidence type="ECO:0000313" key="3">
    <source>
        <dbReference type="EMBL" id="KEZ42204.1"/>
    </source>
</evidence>
<dbReference type="Proteomes" id="UP000028545">
    <property type="component" value="Unassembled WGS sequence"/>
</dbReference>
<keyword evidence="4" id="KW-1185">Reference proteome</keyword>
<accession>A0A084G4E2</accession>
<sequence>MKVSPIVGALSLAAGAMASKCASRNWSGWENAKHAFIFGDSYTQTGFEVNGTAPSASNPLGNPPYPGWTSSNGPNWVGFLTTKYNATSSLRTYNLAYGGATVDSALVEPWKPTVLSLRDQVTDLFLANYAQDATDSQVSWDAKSTVFAVWIGINDVGNSYYNGVEATTELYWKIFDVYSSLVEDLYGAGARNFVFLNVPPVQRSPLILAQGEEAAALETEALERFNALIEGLAGDLKKKHEREVNVWVYDSYKSFGEVLDDVEAYPQTAGYKDTTTFCEAYQNGTPEWDTFDENCTYPVNEYFWLNSLHPTYPIHDVVAEGVAELLSGPPNVGA</sequence>
<dbReference type="InterPro" id="IPR036514">
    <property type="entry name" value="SGNH_hydro_sf"/>
</dbReference>
<dbReference type="OMA" id="PNWVGFL"/>
<protein>
    <recommendedName>
        <fullName evidence="5">Acetylesterase</fullName>
    </recommendedName>
</protein>
<dbReference type="GeneID" id="27725351"/>
<dbReference type="EMBL" id="JOWA01000101">
    <property type="protein sequence ID" value="KEZ42204.1"/>
    <property type="molecule type" value="Genomic_DNA"/>
</dbReference>